<gene>
    <name evidence="1" type="ORF">QIE55_32255</name>
</gene>
<dbReference type="Proteomes" id="UP001230933">
    <property type="component" value="Plasmid pMGMM8_1"/>
</dbReference>
<protein>
    <submittedName>
        <fullName evidence="1">Uncharacterized protein</fullName>
    </submittedName>
</protein>
<evidence type="ECO:0000313" key="1">
    <source>
        <dbReference type="EMBL" id="WMN03083.1"/>
    </source>
</evidence>
<proteinExistence type="predicted"/>
<geneLocation type="plasmid" evidence="1 2">
    <name>pMGMM8_1</name>
</geneLocation>
<reference evidence="1" key="1">
    <citation type="submission" date="2023-08" db="EMBL/GenBank/DDBJ databases">
        <title>Isolation and Characterization of Rhodococcus erythropolis MGMM8.</title>
        <authorList>
            <person name="Diabankana R.G.C."/>
            <person name="Afordoanyi D.M."/>
            <person name="Validov S.Z."/>
        </authorList>
    </citation>
    <scope>NUCLEOTIDE SEQUENCE</scope>
    <source>
        <strain evidence="1">MGMM8</strain>
        <plasmid evidence="1">pMGMM8_1</plasmid>
    </source>
</reference>
<evidence type="ECO:0000313" key="2">
    <source>
        <dbReference type="Proteomes" id="UP001230933"/>
    </source>
</evidence>
<dbReference type="AlphaFoldDB" id="A0AAX3ZYU2"/>
<dbReference type="EMBL" id="CP133191">
    <property type="protein sequence ID" value="WMN03083.1"/>
    <property type="molecule type" value="Genomic_DNA"/>
</dbReference>
<keyword evidence="1" id="KW-0614">Plasmid</keyword>
<name>A0AAX3ZYU2_RHOER</name>
<accession>A0AAX3ZYU2</accession>
<sequence length="207" mass="21913">MASYESDFDAALGRGRVYDSAEQLRATPEGTPITDSQGRHWIRGFNDPAERRWRRRKAPRLIWVCIGGDHDRRPSSEIPLPATHAATEDFWPTTLVEGSGTPISIGAIAGGCVGGNPGLSLWNGAEARARDLFSGAGKSNTDGGGRNQVDPTGWIHGSDIVTMQNAQSADYLLTPMLTPIAAMPANLANPLTSTSWNGAGGNSPTSS</sequence>
<organism evidence="1 2">
    <name type="scientific">Rhodococcus erythropolis</name>
    <name type="common">Arthrobacter picolinophilus</name>
    <dbReference type="NCBI Taxonomy" id="1833"/>
    <lineage>
        <taxon>Bacteria</taxon>
        <taxon>Bacillati</taxon>
        <taxon>Actinomycetota</taxon>
        <taxon>Actinomycetes</taxon>
        <taxon>Mycobacteriales</taxon>
        <taxon>Nocardiaceae</taxon>
        <taxon>Rhodococcus</taxon>
        <taxon>Rhodococcus erythropolis group</taxon>
    </lineage>
</organism>